<dbReference type="Pfam" id="PF01266">
    <property type="entry name" value="DAO"/>
    <property type="match status" value="1"/>
</dbReference>
<dbReference type="GO" id="GO:0016491">
    <property type="term" value="F:oxidoreductase activity"/>
    <property type="evidence" value="ECO:0007669"/>
    <property type="project" value="UniProtKB-KW"/>
</dbReference>
<feature type="domain" description="FAD dependent oxidoreductase" evidence="2">
    <location>
        <begin position="12"/>
        <end position="47"/>
    </location>
</feature>
<dbReference type="Proteomes" id="UP000754644">
    <property type="component" value="Unassembled WGS sequence"/>
</dbReference>
<evidence type="ECO:0000313" key="3">
    <source>
        <dbReference type="EMBL" id="NQV66097.1"/>
    </source>
</evidence>
<keyword evidence="1" id="KW-0560">Oxidoreductase</keyword>
<proteinExistence type="predicted"/>
<dbReference type="SUPFAM" id="SSF51905">
    <property type="entry name" value="FAD/NAD(P)-binding domain"/>
    <property type="match status" value="1"/>
</dbReference>
<organism evidence="3 4">
    <name type="scientific">SAR86 cluster bacterium</name>
    <dbReference type="NCBI Taxonomy" id="2030880"/>
    <lineage>
        <taxon>Bacteria</taxon>
        <taxon>Pseudomonadati</taxon>
        <taxon>Pseudomonadota</taxon>
        <taxon>Gammaproteobacteria</taxon>
        <taxon>SAR86 cluster</taxon>
    </lineage>
</organism>
<name>A0A972W0J9_9GAMM</name>
<dbReference type="Gene3D" id="3.50.50.60">
    <property type="entry name" value="FAD/NAD(P)-binding domain"/>
    <property type="match status" value="1"/>
</dbReference>
<dbReference type="InterPro" id="IPR006076">
    <property type="entry name" value="FAD-dep_OxRdtase"/>
</dbReference>
<evidence type="ECO:0000313" key="4">
    <source>
        <dbReference type="Proteomes" id="UP000754644"/>
    </source>
</evidence>
<dbReference type="InterPro" id="IPR050407">
    <property type="entry name" value="Geranylgeranyl_reductase"/>
</dbReference>
<gene>
    <name evidence="3" type="ORF">HQ497_12115</name>
</gene>
<accession>A0A972W0J9</accession>
<dbReference type="EMBL" id="JABMOJ010000457">
    <property type="protein sequence ID" value="NQV66097.1"/>
    <property type="molecule type" value="Genomic_DNA"/>
</dbReference>
<comment type="caution">
    <text evidence="3">The sequence shown here is derived from an EMBL/GenBank/DDBJ whole genome shotgun (WGS) entry which is preliminary data.</text>
</comment>
<dbReference type="PANTHER" id="PTHR42685:SF22">
    <property type="entry name" value="CONDITIONED MEDIUM FACTOR RECEPTOR 1"/>
    <property type="match status" value="1"/>
</dbReference>
<dbReference type="InterPro" id="IPR036188">
    <property type="entry name" value="FAD/NAD-bd_sf"/>
</dbReference>
<reference evidence="3" key="1">
    <citation type="submission" date="2020-05" db="EMBL/GenBank/DDBJ databases">
        <title>Sulfur intermediates as new biogeochemical hubs in an aquatic model microbial ecosystem.</title>
        <authorList>
            <person name="Vigneron A."/>
        </authorList>
    </citation>
    <scope>NUCLEOTIDE SEQUENCE</scope>
    <source>
        <strain evidence="3">Bin.250</strain>
    </source>
</reference>
<dbReference type="AlphaFoldDB" id="A0A972W0J9"/>
<evidence type="ECO:0000259" key="2">
    <source>
        <dbReference type="Pfam" id="PF01266"/>
    </source>
</evidence>
<evidence type="ECO:0000256" key="1">
    <source>
        <dbReference type="ARBA" id="ARBA00023002"/>
    </source>
</evidence>
<dbReference type="PRINTS" id="PR00420">
    <property type="entry name" value="RNGMNOXGNASE"/>
</dbReference>
<dbReference type="PANTHER" id="PTHR42685">
    <property type="entry name" value="GERANYLGERANYL DIPHOSPHATE REDUCTASE"/>
    <property type="match status" value="1"/>
</dbReference>
<protein>
    <submittedName>
        <fullName evidence="3">FAD-dependent oxidoreductase</fullName>
    </submittedName>
</protein>
<sequence>MTSVTNLAKPPVVVVGAGISGLCTALALAKTGLAVTVVERDSPPPSGDPDQAFFEWNRRGAAQFKHPHAFLAVMSNLLQDSFPGLMDDFFAAGARKVTFEDMLPPDLKEKYTPLPGDEKMWLLMCRRATMETVFRRYAEQQDLISIESDTQVTALLSHKDGDQILVDGISVKTRDEPERQLLSQVLIDAGGRNSKLKTWLQAAGGAIKTEDDDAEIVYFTRHYKLLPGVEEPARGDSKDRSSGDLGYIKYGVFPGEGGHFAVIACLHKEEKALHEAIKSSDQFDLICRSIPGLVPWVAADKAEPTTESFGFGDIHAVWHHFVDDGRAVALNYFAVGDAALRTNPLYGRGCSTGIIHAHLLADTLRDISDPVARALQFHQRTEEELRPIFKASLAEDKKAIRQAKAEINGQVIDSASTAKAWFNAAFGDALSMASTRNIHVLRGIMRTFNLLEKPGDFLKDKRILLTTMAYMLGGRKRNANARKVNGPGRQQMLTILTNKQAQRESASA</sequence>